<dbReference type="GO" id="GO:0032040">
    <property type="term" value="C:small-subunit processome"/>
    <property type="evidence" value="ECO:0007669"/>
    <property type="project" value="TreeGrafter"/>
</dbReference>
<evidence type="ECO:0000256" key="3">
    <source>
        <dbReference type="ARBA" id="ARBA00015399"/>
    </source>
</evidence>
<dbReference type="InterPro" id="IPR040191">
    <property type="entry name" value="UTP10"/>
</dbReference>
<dbReference type="PANTHER" id="PTHR13457">
    <property type="entry name" value="BAP28"/>
    <property type="match status" value="1"/>
</dbReference>
<evidence type="ECO:0000313" key="11">
    <source>
        <dbReference type="Proteomes" id="UP000269793"/>
    </source>
</evidence>
<dbReference type="SUPFAM" id="SSF48371">
    <property type="entry name" value="ARM repeat"/>
    <property type="match status" value="2"/>
</dbReference>
<dbReference type="InterPro" id="IPR012954">
    <property type="entry name" value="BP28_C_dom"/>
</dbReference>
<evidence type="ECO:0000313" key="10">
    <source>
        <dbReference type="EMBL" id="AYO42520.1"/>
    </source>
</evidence>
<keyword evidence="11" id="KW-1185">Reference proteome</keyword>
<dbReference type="Pfam" id="PF08146">
    <property type="entry name" value="BP28CT"/>
    <property type="match status" value="1"/>
</dbReference>
<organism evidence="10 11">
    <name type="scientific">Malassezia restricta (strain ATCC 96810 / NBRC 103918 / CBS 7877)</name>
    <name type="common">Seborrheic dermatitis infection agent</name>
    <dbReference type="NCBI Taxonomy" id="425264"/>
    <lineage>
        <taxon>Eukaryota</taxon>
        <taxon>Fungi</taxon>
        <taxon>Dikarya</taxon>
        <taxon>Basidiomycota</taxon>
        <taxon>Ustilaginomycotina</taxon>
        <taxon>Malasseziomycetes</taxon>
        <taxon>Malasseziales</taxon>
        <taxon>Malasseziaceae</taxon>
        <taxon>Malassezia</taxon>
    </lineage>
</organism>
<dbReference type="GO" id="GO:0030686">
    <property type="term" value="C:90S preribosome"/>
    <property type="evidence" value="ECO:0007669"/>
    <property type="project" value="TreeGrafter"/>
</dbReference>
<evidence type="ECO:0000259" key="9">
    <source>
        <dbReference type="SMART" id="SM01036"/>
    </source>
</evidence>
<dbReference type="VEuPathDB" id="FungiDB:DNF11_1570"/>
<dbReference type="EMBL" id="CP033150">
    <property type="protein sequence ID" value="AYO42520.1"/>
    <property type="molecule type" value="Genomic_DNA"/>
</dbReference>
<evidence type="ECO:0000256" key="7">
    <source>
        <dbReference type="ARBA" id="ARBA00023274"/>
    </source>
</evidence>
<gene>
    <name evidence="10" type="primary">UTP10</name>
    <name evidence="10" type="ORF">DNF11_1570</name>
</gene>
<evidence type="ECO:0000256" key="5">
    <source>
        <dbReference type="ARBA" id="ARBA00022552"/>
    </source>
</evidence>
<evidence type="ECO:0000256" key="8">
    <source>
        <dbReference type="RuleBase" id="RU367065"/>
    </source>
</evidence>
<dbReference type="Pfam" id="PF12397">
    <property type="entry name" value="U3snoRNP10"/>
    <property type="match status" value="1"/>
</dbReference>
<name>A0A3G2S3J6_MALR7</name>
<protein>
    <recommendedName>
        <fullName evidence="3 8">U3 small nucleolar RNA-associated protein 10</fullName>
    </recommendedName>
</protein>
<comment type="similarity">
    <text evidence="2 8">Belongs to the HEATR1/UTP10 family.</text>
</comment>
<dbReference type="Pfam" id="PF23243">
    <property type="entry name" value="HEAT_HEATR1"/>
    <property type="match status" value="1"/>
</dbReference>
<evidence type="ECO:0000256" key="6">
    <source>
        <dbReference type="ARBA" id="ARBA00023242"/>
    </source>
</evidence>
<reference evidence="10 11" key="1">
    <citation type="submission" date="2018-10" db="EMBL/GenBank/DDBJ databases">
        <title>Complete genome sequence of Malassezia restricta CBS 7877.</title>
        <authorList>
            <person name="Morand S.C."/>
            <person name="Bertignac M."/>
            <person name="Iltis A."/>
            <person name="Kolder I."/>
            <person name="Pirovano W."/>
            <person name="Jourdain R."/>
            <person name="Clavaud C."/>
        </authorList>
    </citation>
    <scope>NUCLEOTIDE SEQUENCE [LARGE SCALE GENOMIC DNA]</scope>
    <source>
        <strain evidence="10 11">CBS 7877</strain>
    </source>
</reference>
<dbReference type="InterPro" id="IPR022125">
    <property type="entry name" value="U3snoRNP10_N"/>
</dbReference>
<keyword evidence="7 8" id="KW-0687">Ribonucleoprotein</keyword>
<comment type="function">
    <text evidence="8">Involved in nucleolar processing of pre-18S ribosomal RNA.</text>
</comment>
<comment type="subunit">
    <text evidence="8">Component of the ribosomal small subunit (SSU) processome.</text>
</comment>
<keyword evidence="4 8" id="KW-0690">Ribosome biogenesis</keyword>
<sequence length="2013" mass="221581">MTTSLASQLAGIRSHHAERLSSSGALTMRDSYLFTPRVAAEQDHLTVHALGVTGWEQLTEEDGVLAAWPHGELLFGDQSVKTDRATLSKQANADIDVAVRELLYLMGPVLLSRSAAKCLEWLVRRFRIHEYTPHDLLHAFFPYHLTPQFARILQLVPVDKHAEMRFLVPVKKSQTPLPTSVLIQAMGSNMDVLRWVASARAPTPSVAGTRRMHVPFWTSILVQFCLFRRLNKRFRASDAQTMLAFLVPEILHVAQGAMQDQETAVGAMMVLCSLGVAFPLRAKAVRGVLDAMVPLATSATPSVARAMVAACMSLCSSPDDVADPFETSQRLLSDTMVDALVALPELVPQVVRAWETHDVEPFMAQLLGALVAQASSDAAQSVLERLLDQATLPASLARRTYVSLLRRPTAPEAWHARVRLLARLRERHPATLDEALAVARQTHEEQAWQVMRAVLHMQATGTVPDDPPQDAALWLGVHSADVHAQHMALEHLLQAVDQGEIRAHDSLVRDAIHAAVTRAHVPLVETLYAHAPTLLAAMEPGALLDMAVTRMQATSVSGQERHLHVAFVTQHLLPRAPELGERVWRDMLWPELMPRSGACTDALAALQHVDVPPMARAVVQATLHASPREPVAWTLRVAQAIVTYLVSCDEATLLREADGLCDTTATKPISYGGALALLVLSQLLAQDVPPRVWIALAYRATTIVHTQQLLAGQVDDVMVGHHVDEALVQQVLSKLSRQSVRLLGVQVLYMVLQHLPTNVDASLMMAVQQRTTPVAQLMLHVYQTLHAPGVGKIASTKLVPVLFERMGWHALALLAGVWTSPGGHDIKNTVTSLPSLVTALDAGSVVPRSDVSVRLMAMRHAALLVTAATQHRRALDVQTLLPSLLVVLQDTVPVLRDAAAQLLCALDAWNAASEQDAPREVYGLEQVYGQHSAALQYLDTPTYVKYTSLLAKEAGAFINDAAYLAATHTAMLRGTGKKETLFRSKVLCYLLSHAVCTQDVHMRMALLGIVRDVPAPCKLTTVLPLIQEAVDGHVQDPVYLQLLYETYDASADLDRTSFAYLERSLRGGVHLQQAALGTLHGLYPALRMEHKQTVFLAMAETLADPHTPSVAGASAALRSLPVSDAVLVSVLRSLCESLEEEDEEAPKRARTHSTRDEQVRHAAVVLITVLESMQSRTLGMEASLVAALFDVVRTAISLHATHLFNAEYVLQLAMQSLCDVFDHITVLPVDVAQVIRADTIVNAIKVSTNTQSINHAILLLARFARLDAELVLHNIMPIFTFVGLNVLQRDDRFTLSVVEQTLRSIIPAFVKAVRPQVINDKDALLALWCETRSLLRIFSDASTHIPRHRRHVFFRLLVDVLGADDFLAPVCMLLADRVTHRVTRSPGSSSSLLQLPLGIMRAEPFHVRVHAMNQMWSEIVRLLDNSDDVFLVPTPRREYSDEHLSTMHQAHTLLLFLHDAMTQTPTDEASEELAQYAWYTLCVAPEDEALQAALHKARTPVFQSLPTSTFLTLVLHLLHGTREAPPGLQGTVPQRVDMPRTALDLLASRAIRTDRAAHVALFEELHKALVHVYETHPSLGADALDLLHTSITHSVSSEHAALTQLMPPLWAHAPQPQVLHVLTAILLHVGVRALSHLAVLVPYACEAAETGSDDDVHSAALLLLAALFKTLSQFMHGYVARVMRLLVSKDTAHVRSAARKVQDAMVKRMPPATMLEAWGVVWRETPASATSLLHMLQWTVRHMDKAAVTAHYKTVFRFVLQAMDLQRKASAPSRGVLPAVERAVHVFVTLSLKLSETQFRPLFLRTYDWAVVDLLEEDAQGMEARSLALYTLVQMLFEQLHAMMVPFYAVVIEHVIEVLQQATRTPLWYEVVRSVRVCAEADEGVFWNASRATPCIAPLVAAMCEEDAALIPETLLALAQAVPDDEFLRALNTALMAAAHTEHVPTQVRTLHTCASLWAAHGMALLAFVPETVASLSELLDNADPRTSKAALELRVHMEEALGEPLDSYLDSM</sequence>
<dbReference type="InterPro" id="IPR016024">
    <property type="entry name" value="ARM-type_fold"/>
</dbReference>
<keyword evidence="6 8" id="KW-0539">Nucleus</keyword>
<dbReference type="GO" id="GO:0045943">
    <property type="term" value="P:positive regulation of transcription by RNA polymerase I"/>
    <property type="evidence" value="ECO:0007669"/>
    <property type="project" value="TreeGrafter"/>
</dbReference>
<dbReference type="SMART" id="SM01036">
    <property type="entry name" value="BP28CT"/>
    <property type="match status" value="1"/>
</dbReference>
<dbReference type="PANTHER" id="PTHR13457:SF1">
    <property type="entry name" value="HEAT REPEAT-CONTAINING PROTEIN 1"/>
    <property type="match status" value="1"/>
</dbReference>
<dbReference type="GO" id="GO:0030515">
    <property type="term" value="F:snoRNA binding"/>
    <property type="evidence" value="ECO:0007669"/>
    <property type="project" value="TreeGrafter"/>
</dbReference>
<dbReference type="GO" id="GO:0000462">
    <property type="term" value="P:maturation of SSU-rRNA from tricistronic rRNA transcript (SSU-rRNA, 5.8S rRNA, LSU-rRNA)"/>
    <property type="evidence" value="ECO:0007669"/>
    <property type="project" value="TreeGrafter"/>
</dbReference>
<evidence type="ECO:0000256" key="2">
    <source>
        <dbReference type="ARBA" id="ARBA00010559"/>
    </source>
</evidence>
<evidence type="ECO:0000256" key="4">
    <source>
        <dbReference type="ARBA" id="ARBA00022517"/>
    </source>
</evidence>
<dbReference type="Proteomes" id="UP000269793">
    <property type="component" value="Chromosome III"/>
</dbReference>
<dbReference type="OrthoDB" id="31183at2759"/>
<comment type="subcellular location">
    <subcellularLocation>
        <location evidence="1 8">Nucleus</location>
        <location evidence="1 8">Nucleolus</location>
    </subcellularLocation>
</comment>
<dbReference type="STRING" id="425264.A0A3G2S3J6"/>
<evidence type="ECO:0000256" key="1">
    <source>
        <dbReference type="ARBA" id="ARBA00004604"/>
    </source>
</evidence>
<keyword evidence="5 8" id="KW-0698">rRNA processing</keyword>
<feature type="domain" description="BP28 C-terminal" evidence="9">
    <location>
        <begin position="1745"/>
        <end position="1886"/>
    </location>
</feature>
<dbReference type="InterPro" id="IPR056473">
    <property type="entry name" value="HEAT_Utp10/HEAT1"/>
</dbReference>
<proteinExistence type="inferred from homology"/>
<dbReference type="GO" id="GO:0034455">
    <property type="term" value="C:t-UTP complex"/>
    <property type="evidence" value="ECO:0007669"/>
    <property type="project" value="TreeGrafter"/>
</dbReference>
<accession>A0A3G2S3J6</accession>